<dbReference type="InterPro" id="IPR035922">
    <property type="entry name" value="3H_dom_sf"/>
</dbReference>
<name>A0A9D2B326_9FIRM</name>
<evidence type="ECO:0000256" key="1">
    <source>
        <dbReference type="PIRSR" id="PIRSR037847-1"/>
    </source>
</evidence>
<dbReference type="Pfam" id="PF08279">
    <property type="entry name" value="HTH_11"/>
    <property type="match status" value="1"/>
</dbReference>
<evidence type="ECO:0000259" key="3">
    <source>
        <dbReference type="Pfam" id="PF08279"/>
    </source>
</evidence>
<feature type="binding site" evidence="1">
    <location>
        <position position="74"/>
    </location>
    <ligand>
        <name>Ni(2+)</name>
        <dbReference type="ChEBI" id="CHEBI:49786"/>
    </ligand>
</feature>
<dbReference type="AlphaFoldDB" id="A0A9D2B326"/>
<dbReference type="InterPro" id="IPR026043">
    <property type="entry name" value="NadR"/>
</dbReference>
<feature type="binding site" evidence="1">
    <location>
        <position position="82"/>
    </location>
    <ligand>
        <name>Ni(2+)</name>
        <dbReference type="ChEBI" id="CHEBI:49786"/>
    </ligand>
</feature>
<evidence type="ECO:0000313" key="5">
    <source>
        <dbReference type="Proteomes" id="UP000886817"/>
    </source>
</evidence>
<accession>A0A9D2B326</accession>
<dbReference type="InterPro" id="IPR004173">
    <property type="entry name" value="3H_domain"/>
</dbReference>
<dbReference type="InterPro" id="IPR036390">
    <property type="entry name" value="WH_DNA-bd_sf"/>
</dbReference>
<gene>
    <name evidence="4" type="ORF">IAA45_06345</name>
</gene>
<dbReference type="Gene3D" id="1.10.10.10">
    <property type="entry name" value="Winged helix-like DNA-binding domain superfamily/Winged helix DNA-binding domain"/>
    <property type="match status" value="1"/>
</dbReference>
<evidence type="ECO:0000313" key="4">
    <source>
        <dbReference type="EMBL" id="HIX59320.1"/>
    </source>
</evidence>
<dbReference type="Pfam" id="PF02829">
    <property type="entry name" value="3H"/>
    <property type="match status" value="1"/>
</dbReference>
<dbReference type="Gene3D" id="3.30.1340.20">
    <property type="entry name" value="3H domain"/>
    <property type="match status" value="1"/>
</dbReference>
<feature type="binding site" evidence="1">
    <location>
        <position position="141"/>
    </location>
    <ligand>
        <name>Ni(2+)</name>
        <dbReference type="ChEBI" id="CHEBI:49786"/>
    </ligand>
</feature>
<comment type="caution">
    <text evidence="4">The sequence shown here is derived from an EMBL/GenBank/DDBJ whole genome shotgun (WGS) entry which is preliminary data.</text>
</comment>
<dbReference type="InterPro" id="IPR036388">
    <property type="entry name" value="WH-like_DNA-bd_sf"/>
</dbReference>
<dbReference type="SUPFAM" id="SSF46785">
    <property type="entry name" value="Winged helix' DNA-binding domain"/>
    <property type="match status" value="1"/>
</dbReference>
<dbReference type="EMBL" id="DXEX01000139">
    <property type="protein sequence ID" value="HIX59320.1"/>
    <property type="molecule type" value="Genomic_DNA"/>
</dbReference>
<dbReference type="SUPFAM" id="SSF75500">
    <property type="entry name" value="Putative transcriptional regulator TM1602, C-terminal domain"/>
    <property type="match status" value="1"/>
</dbReference>
<feature type="domain" description="3H" evidence="2">
    <location>
        <begin position="71"/>
        <end position="166"/>
    </location>
</feature>
<feature type="domain" description="Helix-turn-helix type 11" evidence="3">
    <location>
        <begin position="6"/>
        <end position="59"/>
    </location>
</feature>
<reference evidence="4" key="2">
    <citation type="submission" date="2021-04" db="EMBL/GenBank/DDBJ databases">
        <authorList>
            <person name="Gilroy R."/>
        </authorList>
    </citation>
    <scope>NUCLEOTIDE SEQUENCE</scope>
    <source>
        <strain evidence="4">ChiSjej1B19-8411</strain>
    </source>
</reference>
<sequence length="168" mass="18722">MSGNERRKEILKAIQENSGPVSGAVLAKRFSVSRQVIVQDVALLRAADYDIISTNRGYICRTPVQVSRVFYVYHTDKDIEKELNVIVDCGGVAEDVFVRHGVYGQLQAPLNIRSRKQVRELVEDIGTGKSSPLKNLTSGYHYHTVSADSEKTLQLIEEELKNAGFLVS</sequence>
<keyword evidence="1" id="KW-0533">Nickel</keyword>
<dbReference type="PANTHER" id="PTHR40068:SF1">
    <property type="entry name" value="TRANSCRIPTION REPRESSOR NIAR-RELATED"/>
    <property type="match status" value="1"/>
</dbReference>
<organism evidence="4 5">
    <name type="scientific">Candidatus Blautia gallistercoris</name>
    <dbReference type="NCBI Taxonomy" id="2838490"/>
    <lineage>
        <taxon>Bacteria</taxon>
        <taxon>Bacillati</taxon>
        <taxon>Bacillota</taxon>
        <taxon>Clostridia</taxon>
        <taxon>Lachnospirales</taxon>
        <taxon>Lachnospiraceae</taxon>
        <taxon>Blautia</taxon>
    </lineage>
</organism>
<dbReference type="PIRSF" id="PIRSF037847">
    <property type="entry name" value="NiaR"/>
    <property type="match status" value="1"/>
</dbReference>
<feature type="binding site" evidence="1">
    <location>
        <position position="143"/>
    </location>
    <ligand>
        <name>Ni(2+)</name>
        <dbReference type="ChEBI" id="CHEBI:49786"/>
    </ligand>
</feature>
<keyword evidence="1" id="KW-0479">Metal-binding</keyword>
<dbReference type="PANTHER" id="PTHR40068">
    <property type="entry name" value="TRANSCRIPTION REPRESSOR NIAR-RELATED"/>
    <property type="match status" value="1"/>
</dbReference>
<proteinExistence type="predicted"/>
<evidence type="ECO:0000259" key="2">
    <source>
        <dbReference type="Pfam" id="PF02829"/>
    </source>
</evidence>
<reference evidence="4" key="1">
    <citation type="journal article" date="2021" name="PeerJ">
        <title>Extensive microbial diversity within the chicken gut microbiome revealed by metagenomics and culture.</title>
        <authorList>
            <person name="Gilroy R."/>
            <person name="Ravi A."/>
            <person name="Getino M."/>
            <person name="Pursley I."/>
            <person name="Horton D.L."/>
            <person name="Alikhan N.F."/>
            <person name="Baker D."/>
            <person name="Gharbi K."/>
            <person name="Hall N."/>
            <person name="Watson M."/>
            <person name="Adriaenssens E.M."/>
            <person name="Foster-Nyarko E."/>
            <person name="Jarju S."/>
            <person name="Secka A."/>
            <person name="Antonio M."/>
            <person name="Oren A."/>
            <person name="Chaudhuri R.R."/>
            <person name="La Ragione R."/>
            <person name="Hildebrand F."/>
            <person name="Pallen M.J."/>
        </authorList>
    </citation>
    <scope>NUCLEOTIDE SEQUENCE</scope>
    <source>
        <strain evidence="4">ChiSjej1B19-8411</strain>
    </source>
</reference>
<protein>
    <submittedName>
        <fullName evidence="4">Transcription repressor NadR</fullName>
    </submittedName>
</protein>
<dbReference type="GO" id="GO:0046872">
    <property type="term" value="F:metal ion binding"/>
    <property type="evidence" value="ECO:0007669"/>
    <property type="project" value="UniProtKB-KW"/>
</dbReference>
<dbReference type="Proteomes" id="UP000886817">
    <property type="component" value="Unassembled WGS sequence"/>
</dbReference>
<dbReference type="InterPro" id="IPR013196">
    <property type="entry name" value="HTH_11"/>
</dbReference>